<keyword evidence="2" id="KW-0808">Transferase</keyword>
<accession>A0A0J6FH77</accession>
<keyword evidence="2" id="KW-0489">Methyltransferase</keyword>
<dbReference type="OrthoDB" id="66144at2759"/>
<protein>
    <submittedName>
        <fullName evidence="2">SAM-dependent methyltransferase</fullName>
    </submittedName>
</protein>
<organism evidence="2 3">
    <name type="scientific">Coccidioides posadasii RMSCC 3488</name>
    <dbReference type="NCBI Taxonomy" id="454284"/>
    <lineage>
        <taxon>Eukaryota</taxon>
        <taxon>Fungi</taxon>
        <taxon>Dikarya</taxon>
        <taxon>Ascomycota</taxon>
        <taxon>Pezizomycotina</taxon>
        <taxon>Eurotiomycetes</taxon>
        <taxon>Eurotiomycetidae</taxon>
        <taxon>Onygenales</taxon>
        <taxon>Onygenaceae</taxon>
        <taxon>Coccidioides</taxon>
    </lineage>
</organism>
<sequence>MAALTQPSGAETDHWSAEAYHTSASFVPLLTQKVLAYIDPHSTDQVLDIGCGDGKFTAKYMDRVSHVLGLDASKGMIEAAKSDFGQANAEFRVVDCRYLDKELQEGRVGVAQWDKVVSNAALHWILKDPTTRVSVLRAIYTCLKPGGLFVFEMGGHGNVPEVHSALIAALVHHGVSFSAAREGIPWFFASEPWMRETLEEIGFRVDKLEVEYRPTKLTTDEKGGMQGWLRLMGASALEMLDEEKRERVVKEVCETLESVITREDGSKWLGYVRLRGVAVKSEQ</sequence>
<dbReference type="InterPro" id="IPR013216">
    <property type="entry name" value="Methyltransf_11"/>
</dbReference>
<evidence type="ECO:0000313" key="3">
    <source>
        <dbReference type="Proteomes" id="UP000054567"/>
    </source>
</evidence>
<dbReference type="Pfam" id="PF08241">
    <property type="entry name" value="Methyltransf_11"/>
    <property type="match status" value="1"/>
</dbReference>
<dbReference type="Proteomes" id="UP000054567">
    <property type="component" value="Unassembled WGS sequence"/>
</dbReference>
<name>A0A0J6FH77_COCPO</name>
<feature type="domain" description="Methyltransferase type 11" evidence="1">
    <location>
        <begin position="47"/>
        <end position="151"/>
    </location>
</feature>
<dbReference type="SUPFAM" id="SSF53335">
    <property type="entry name" value="S-adenosyl-L-methionine-dependent methyltransferases"/>
    <property type="match status" value="1"/>
</dbReference>
<dbReference type="PANTHER" id="PTHR43861:SF1">
    <property type="entry name" value="TRANS-ACONITATE 2-METHYLTRANSFERASE"/>
    <property type="match status" value="1"/>
</dbReference>
<proteinExistence type="predicted"/>
<dbReference type="EMBL" id="DS268111">
    <property type="protein sequence ID" value="KMM69633.1"/>
    <property type="molecule type" value="Genomic_DNA"/>
</dbReference>
<dbReference type="InterPro" id="IPR029063">
    <property type="entry name" value="SAM-dependent_MTases_sf"/>
</dbReference>
<reference evidence="2 3" key="1">
    <citation type="submission" date="2007-06" db="EMBL/GenBank/DDBJ databases">
        <title>The Genome Sequence of Coccidioides posadasii RMSCC_3488.</title>
        <authorList>
            <consortium name="Coccidioides Genome Resources Consortium"/>
            <consortium name="The Broad Institute Genome Sequencing Platform"/>
            <person name="Henn M.R."/>
            <person name="Sykes S."/>
            <person name="Young S."/>
            <person name="Jaffe D."/>
            <person name="Berlin A."/>
            <person name="Alvarez P."/>
            <person name="Butler J."/>
            <person name="Gnerre S."/>
            <person name="Grabherr M."/>
            <person name="Mauceli E."/>
            <person name="Brockman W."/>
            <person name="Kodira C."/>
            <person name="Alvarado L."/>
            <person name="Zeng Q."/>
            <person name="Crawford M."/>
            <person name="Antoine C."/>
            <person name="Devon K."/>
            <person name="Galgiani J."/>
            <person name="Orsborn K."/>
            <person name="Lewis M.L."/>
            <person name="Nusbaum C."/>
            <person name="Galagan J."/>
            <person name="Birren B."/>
        </authorList>
    </citation>
    <scope>NUCLEOTIDE SEQUENCE [LARGE SCALE GENOMIC DNA]</scope>
    <source>
        <strain evidence="2 3">RMSCC 3488</strain>
    </source>
</reference>
<evidence type="ECO:0000259" key="1">
    <source>
        <dbReference type="Pfam" id="PF08241"/>
    </source>
</evidence>
<dbReference type="VEuPathDB" id="FungiDB:CPAG_05947"/>
<gene>
    <name evidence="2" type="ORF">CPAG_05947</name>
</gene>
<dbReference type="GO" id="GO:0032259">
    <property type="term" value="P:methylation"/>
    <property type="evidence" value="ECO:0007669"/>
    <property type="project" value="UniProtKB-KW"/>
</dbReference>
<dbReference type="Gene3D" id="3.40.50.150">
    <property type="entry name" value="Vaccinia Virus protein VP39"/>
    <property type="match status" value="1"/>
</dbReference>
<reference evidence="3" key="3">
    <citation type="journal article" date="2010" name="Genome Res.">
        <title>Population genomic sequencing of Coccidioides fungi reveals recent hybridization and transposon control.</title>
        <authorList>
            <person name="Neafsey D.E."/>
            <person name="Barker B.M."/>
            <person name="Sharpton T.J."/>
            <person name="Stajich J.E."/>
            <person name="Park D.J."/>
            <person name="Whiston E."/>
            <person name="Hung C.-Y."/>
            <person name="McMahan C."/>
            <person name="White J."/>
            <person name="Sykes S."/>
            <person name="Heiman D."/>
            <person name="Young S."/>
            <person name="Zeng Q."/>
            <person name="Abouelleil A."/>
            <person name="Aftuck L."/>
            <person name="Bessette D."/>
            <person name="Brown A."/>
            <person name="FitzGerald M."/>
            <person name="Lui A."/>
            <person name="Macdonald J.P."/>
            <person name="Priest M."/>
            <person name="Orbach M.J."/>
            <person name="Galgiani J.N."/>
            <person name="Kirkland T.N."/>
            <person name="Cole G.T."/>
            <person name="Birren B.W."/>
            <person name="Henn M.R."/>
            <person name="Taylor J.W."/>
            <person name="Rounsley S.D."/>
        </authorList>
    </citation>
    <scope>NUCLEOTIDE SEQUENCE [LARGE SCALE GENOMIC DNA]</scope>
    <source>
        <strain evidence="3">RMSCC 3488</strain>
    </source>
</reference>
<dbReference type="CDD" id="cd02440">
    <property type="entry name" value="AdoMet_MTases"/>
    <property type="match status" value="1"/>
</dbReference>
<dbReference type="GO" id="GO:0008757">
    <property type="term" value="F:S-adenosylmethionine-dependent methyltransferase activity"/>
    <property type="evidence" value="ECO:0007669"/>
    <property type="project" value="InterPro"/>
</dbReference>
<reference evidence="3" key="2">
    <citation type="journal article" date="2009" name="Genome Res.">
        <title>Comparative genomic analyses of the human fungal pathogens Coccidioides and their relatives.</title>
        <authorList>
            <person name="Sharpton T.J."/>
            <person name="Stajich J.E."/>
            <person name="Rounsley S.D."/>
            <person name="Gardner M.J."/>
            <person name="Wortman J.R."/>
            <person name="Jordar V.S."/>
            <person name="Maiti R."/>
            <person name="Kodira C.D."/>
            <person name="Neafsey D.E."/>
            <person name="Zeng Q."/>
            <person name="Hung C.-Y."/>
            <person name="McMahan C."/>
            <person name="Muszewska A."/>
            <person name="Grynberg M."/>
            <person name="Mandel M.A."/>
            <person name="Kellner E.M."/>
            <person name="Barker B.M."/>
            <person name="Galgiani J.N."/>
            <person name="Orbach M.J."/>
            <person name="Kirkland T.N."/>
            <person name="Cole G.T."/>
            <person name="Henn M.R."/>
            <person name="Birren B.W."/>
            <person name="Taylor J.W."/>
        </authorList>
    </citation>
    <scope>NUCLEOTIDE SEQUENCE [LARGE SCALE GENOMIC DNA]</scope>
    <source>
        <strain evidence="3">RMSCC 3488</strain>
    </source>
</reference>
<dbReference type="PANTHER" id="PTHR43861">
    <property type="entry name" value="TRANS-ACONITATE 2-METHYLTRANSFERASE-RELATED"/>
    <property type="match status" value="1"/>
</dbReference>
<dbReference type="AlphaFoldDB" id="A0A0J6FH77"/>
<evidence type="ECO:0000313" key="2">
    <source>
        <dbReference type="EMBL" id="KMM69633.1"/>
    </source>
</evidence>